<evidence type="ECO:0000256" key="1">
    <source>
        <dbReference type="SAM" id="MobiDB-lite"/>
    </source>
</evidence>
<accession>A0ABV0VNP5</accession>
<dbReference type="EMBL" id="JAHRIM010001086">
    <property type="protein sequence ID" value="MEQ2258629.1"/>
    <property type="molecule type" value="Genomic_DNA"/>
</dbReference>
<gene>
    <name evidence="2" type="ORF">XENORESO_000499</name>
</gene>
<keyword evidence="3" id="KW-1185">Reference proteome</keyword>
<name>A0ABV0VNP5_9TELE</name>
<sequence>MSGIQQMAVMPHYNGCPTLFEGKKEEGALIHLCGLLFPVCVPGNVYTHLGGLHIILNNLSLNKDPEIIKTHIYLIPLSSDREHETNPVKPVKTTHYEPVK</sequence>
<reference evidence="2 3" key="1">
    <citation type="submission" date="2021-06" db="EMBL/GenBank/DDBJ databases">
        <authorList>
            <person name="Palmer J.M."/>
        </authorList>
    </citation>
    <scope>NUCLEOTIDE SEQUENCE [LARGE SCALE GENOMIC DNA]</scope>
    <source>
        <strain evidence="2 3">XR_2019</strain>
        <tissue evidence="2">Muscle</tissue>
    </source>
</reference>
<evidence type="ECO:0000313" key="3">
    <source>
        <dbReference type="Proteomes" id="UP001444071"/>
    </source>
</evidence>
<organism evidence="2 3">
    <name type="scientific">Xenotaenia resolanae</name>
    <dbReference type="NCBI Taxonomy" id="208358"/>
    <lineage>
        <taxon>Eukaryota</taxon>
        <taxon>Metazoa</taxon>
        <taxon>Chordata</taxon>
        <taxon>Craniata</taxon>
        <taxon>Vertebrata</taxon>
        <taxon>Euteleostomi</taxon>
        <taxon>Actinopterygii</taxon>
        <taxon>Neopterygii</taxon>
        <taxon>Teleostei</taxon>
        <taxon>Neoteleostei</taxon>
        <taxon>Acanthomorphata</taxon>
        <taxon>Ovalentaria</taxon>
        <taxon>Atherinomorphae</taxon>
        <taxon>Cyprinodontiformes</taxon>
        <taxon>Goodeidae</taxon>
        <taxon>Xenotaenia</taxon>
    </lineage>
</organism>
<protein>
    <submittedName>
        <fullName evidence="2">Uncharacterized protein</fullName>
    </submittedName>
</protein>
<evidence type="ECO:0000313" key="2">
    <source>
        <dbReference type="EMBL" id="MEQ2258629.1"/>
    </source>
</evidence>
<dbReference type="Proteomes" id="UP001444071">
    <property type="component" value="Unassembled WGS sequence"/>
</dbReference>
<feature type="region of interest" description="Disordered" evidence="1">
    <location>
        <begin position="81"/>
        <end position="100"/>
    </location>
</feature>
<comment type="caution">
    <text evidence="2">The sequence shown here is derived from an EMBL/GenBank/DDBJ whole genome shotgun (WGS) entry which is preliminary data.</text>
</comment>
<proteinExistence type="predicted"/>